<accession>A0A934NS03</accession>
<dbReference type="AlphaFoldDB" id="A0A934NS03"/>
<dbReference type="EMBL" id="JAEMNV010000004">
    <property type="protein sequence ID" value="MBJ8340177.1"/>
    <property type="molecule type" value="Genomic_DNA"/>
</dbReference>
<sequence length="189" mass="20133">MSSSVVLAPTRPFRVALELRSQTAHSDYWIELTNPHGPSGPLDLVAVPPTVVRITATDLREAQRIRHGIRADLIGTGRDPESVTVLLDIETIVAATAADARVRLAEVESDPRTRRRNDSISYIGTPSGLVGLIADIRTAEVADGVTIRPLELPGSLDLIVQQVVPGLGQRGVAVGADVNSDVLRALRAS</sequence>
<comment type="caution">
    <text evidence="1">The sequence shown here is derived from an EMBL/GenBank/DDBJ whole genome shotgun (WGS) entry which is preliminary data.</text>
</comment>
<dbReference type="Proteomes" id="UP000655868">
    <property type="component" value="Unassembled WGS sequence"/>
</dbReference>
<dbReference type="InterPro" id="IPR036661">
    <property type="entry name" value="Luciferase-like_sf"/>
</dbReference>
<name>A0A934NS03_9NOCA</name>
<organism evidence="1 2">
    <name type="scientific">Antrihabitans stalagmiti</name>
    <dbReference type="NCBI Taxonomy" id="2799499"/>
    <lineage>
        <taxon>Bacteria</taxon>
        <taxon>Bacillati</taxon>
        <taxon>Actinomycetota</taxon>
        <taxon>Actinomycetes</taxon>
        <taxon>Mycobacteriales</taxon>
        <taxon>Nocardiaceae</taxon>
        <taxon>Antrihabitans</taxon>
    </lineage>
</organism>
<reference evidence="1" key="1">
    <citation type="submission" date="2020-12" db="EMBL/GenBank/DDBJ databases">
        <title>Antrihabitans popcorni sp. nov. and Antrihabitans auranticaus sp. nov., isolated from a larva cave.</title>
        <authorList>
            <person name="Lee S.D."/>
            <person name="Kim I.S."/>
        </authorList>
    </citation>
    <scope>NUCLEOTIDE SEQUENCE</scope>
    <source>
        <strain evidence="1">YC3-6</strain>
    </source>
</reference>
<keyword evidence="2" id="KW-1185">Reference proteome</keyword>
<proteinExistence type="predicted"/>
<evidence type="ECO:0000313" key="1">
    <source>
        <dbReference type="EMBL" id="MBJ8340177.1"/>
    </source>
</evidence>
<dbReference type="SUPFAM" id="SSF51679">
    <property type="entry name" value="Bacterial luciferase-like"/>
    <property type="match status" value="1"/>
</dbReference>
<dbReference type="Gene3D" id="3.20.20.30">
    <property type="entry name" value="Luciferase-like domain"/>
    <property type="match status" value="1"/>
</dbReference>
<gene>
    <name evidence="1" type="ORF">JGU71_14905</name>
</gene>
<evidence type="ECO:0000313" key="2">
    <source>
        <dbReference type="Proteomes" id="UP000655868"/>
    </source>
</evidence>
<dbReference type="RefSeq" id="WP_199704917.1">
    <property type="nucleotide sequence ID" value="NZ_JAEMNV010000004.1"/>
</dbReference>
<protein>
    <submittedName>
        <fullName evidence="1">Uncharacterized protein</fullName>
    </submittedName>
</protein>
<dbReference type="GO" id="GO:0016705">
    <property type="term" value="F:oxidoreductase activity, acting on paired donors, with incorporation or reduction of molecular oxygen"/>
    <property type="evidence" value="ECO:0007669"/>
    <property type="project" value="InterPro"/>
</dbReference>